<dbReference type="EMBL" id="PVZC01000009">
    <property type="protein sequence ID" value="PRX95697.1"/>
    <property type="molecule type" value="Genomic_DNA"/>
</dbReference>
<comment type="caution">
    <text evidence="10">The sequence shown here is derived from an EMBL/GenBank/DDBJ whole genome shotgun (WGS) entry which is preliminary data.</text>
</comment>
<dbReference type="GO" id="GO:0055085">
    <property type="term" value="P:transmembrane transport"/>
    <property type="evidence" value="ECO:0007669"/>
    <property type="project" value="InterPro"/>
</dbReference>
<feature type="transmembrane region" description="Helical" evidence="7">
    <location>
        <begin position="207"/>
        <end position="229"/>
    </location>
</feature>
<evidence type="ECO:0000313" key="11">
    <source>
        <dbReference type="Proteomes" id="UP000237846"/>
    </source>
</evidence>
<feature type="transmembrane region" description="Helical" evidence="7">
    <location>
        <begin position="164"/>
        <end position="186"/>
    </location>
</feature>
<keyword evidence="4 7" id="KW-0812">Transmembrane</keyword>
<evidence type="ECO:0000256" key="6">
    <source>
        <dbReference type="ARBA" id="ARBA00023136"/>
    </source>
</evidence>
<feature type="transmembrane region" description="Helical" evidence="7">
    <location>
        <begin position="31"/>
        <end position="57"/>
    </location>
</feature>
<comment type="similarity">
    <text evidence="7">Belongs to the binding-protein-dependent transport system permease family.</text>
</comment>
<feature type="transmembrane region" description="Helical" evidence="7">
    <location>
        <begin position="94"/>
        <end position="118"/>
    </location>
</feature>
<dbReference type="Pfam" id="PF00528">
    <property type="entry name" value="BPD_transp_1"/>
    <property type="match status" value="1"/>
</dbReference>
<keyword evidence="2 7" id="KW-0813">Transport</keyword>
<keyword evidence="3" id="KW-1003">Cell membrane</keyword>
<evidence type="ECO:0000256" key="1">
    <source>
        <dbReference type="ARBA" id="ARBA00004651"/>
    </source>
</evidence>
<evidence type="ECO:0000259" key="9">
    <source>
        <dbReference type="PROSITE" id="PS50928"/>
    </source>
</evidence>
<evidence type="ECO:0000256" key="5">
    <source>
        <dbReference type="ARBA" id="ARBA00022989"/>
    </source>
</evidence>
<sequence>MTTTLESPAPPPAAASAPPRPRRARRGARELLGGAAVQLLLWGYAAVALAPLLLMLISSLRPEAELRQDPLGLPVRPALENYTTAWTQANFSGYFMNSVVVTVSSILLGTSVSVLAAYALARFRFFGDALLTAFFMAGLMIPIRLGVVPVFYLLDNLGLLDSQLGLICVYAASGVPFSVFVLTAFFRQLPVELEEAARIDGAGEFRVFGRIMLPLVRPALATVMLFQFIDLWNDFFFPLVLVDREHYTLPVGLTTFFTEYGLNQSLLYAGLVITTAPLVVLFLIATRQIMTGLTAGIGR</sequence>
<keyword evidence="5 7" id="KW-1133">Transmembrane helix</keyword>
<reference evidence="10 11" key="1">
    <citation type="submission" date="2018-03" db="EMBL/GenBank/DDBJ databases">
        <title>Genomic Encyclopedia of Archaeal and Bacterial Type Strains, Phase II (KMG-II): from individual species to whole genera.</title>
        <authorList>
            <person name="Goeker M."/>
        </authorList>
    </citation>
    <scope>NUCLEOTIDE SEQUENCE [LARGE SCALE GENOMIC DNA]</scope>
    <source>
        <strain evidence="10 11">DSM 45601</strain>
    </source>
</reference>
<evidence type="ECO:0000256" key="7">
    <source>
        <dbReference type="RuleBase" id="RU363032"/>
    </source>
</evidence>
<gene>
    <name evidence="10" type="ORF">CLV72_109308</name>
</gene>
<dbReference type="OrthoDB" id="61122at2"/>
<evidence type="ECO:0000256" key="2">
    <source>
        <dbReference type="ARBA" id="ARBA00022448"/>
    </source>
</evidence>
<proteinExistence type="inferred from homology"/>
<feature type="region of interest" description="Disordered" evidence="8">
    <location>
        <begin position="1"/>
        <end position="25"/>
    </location>
</feature>
<evidence type="ECO:0000256" key="3">
    <source>
        <dbReference type="ARBA" id="ARBA00022475"/>
    </source>
</evidence>
<evidence type="ECO:0000256" key="4">
    <source>
        <dbReference type="ARBA" id="ARBA00022692"/>
    </source>
</evidence>
<dbReference type="CDD" id="cd06261">
    <property type="entry name" value="TM_PBP2"/>
    <property type="match status" value="1"/>
</dbReference>
<dbReference type="PANTHER" id="PTHR43744:SF12">
    <property type="entry name" value="ABC TRANSPORTER PERMEASE PROTEIN MG189-RELATED"/>
    <property type="match status" value="1"/>
</dbReference>
<name>A0A2T0PW06_9ACTN</name>
<dbReference type="Gene3D" id="1.10.3720.10">
    <property type="entry name" value="MetI-like"/>
    <property type="match status" value="1"/>
</dbReference>
<dbReference type="RefSeq" id="WP_106252024.1">
    <property type="nucleotide sequence ID" value="NZ_PVZC01000009.1"/>
</dbReference>
<dbReference type="InterPro" id="IPR035906">
    <property type="entry name" value="MetI-like_sf"/>
</dbReference>
<dbReference type="GO" id="GO:0005886">
    <property type="term" value="C:plasma membrane"/>
    <property type="evidence" value="ECO:0007669"/>
    <property type="project" value="UniProtKB-SubCell"/>
</dbReference>
<organism evidence="10 11">
    <name type="scientific">Allonocardiopsis opalescens</name>
    <dbReference type="NCBI Taxonomy" id="1144618"/>
    <lineage>
        <taxon>Bacteria</taxon>
        <taxon>Bacillati</taxon>
        <taxon>Actinomycetota</taxon>
        <taxon>Actinomycetes</taxon>
        <taxon>Streptosporangiales</taxon>
        <taxon>Allonocardiopsis</taxon>
    </lineage>
</organism>
<dbReference type="PANTHER" id="PTHR43744">
    <property type="entry name" value="ABC TRANSPORTER PERMEASE PROTEIN MG189-RELATED-RELATED"/>
    <property type="match status" value="1"/>
</dbReference>
<dbReference type="SUPFAM" id="SSF161098">
    <property type="entry name" value="MetI-like"/>
    <property type="match status" value="1"/>
</dbReference>
<keyword evidence="11" id="KW-1185">Reference proteome</keyword>
<comment type="subcellular location">
    <subcellularLocation>
        <location evidence="1 7">Cell membrane</location>
        <topology evidence="1 7">Multi-pass membrane protein</topology>
    </subcellularLocation>
</comment>
<evidence type="ECO:0000313" key="10">
    <source>
        <dbReference type="EMBL" id="PRX95697.1"/>
    </source>
</evidence>
<accession>A0A2T0PW06</accession>
<keyword evidence="6 7" id="KW-0472">Membrane</keyword>
<feature type="domain" description="ABC transmembrane type-1" evidence="9">
    <location>
        <begin position="95"/>
        <end position="285"/>
    </location>
</feature>
<dbReference type="PROSITE" id="PS50928">
    <property type="entry name" value="ABC_TM1"/>
    <property type="match status" value="1"/>
</dbReference>
<dbReference type="AlphaFoldDB" id="A0A2T0PW06"/>
<feature type="transmembrane region" description="Helical" evidence="7">
    <location>
        <begin position="266"/>
        <end position="285"/>
    </location>
</feature>
<protein>
    <submittedName>
        <fullName evidence="10">Carbohydrate ABC transporter membrane protein 2 (CUT1 family)</fullName>
    </submittedName>
</protein>
<dbReference type="Proteomes" id="UP000237846">
    <property type="component" value="Unassembled WGS sequence"/>
</dbReference>
<evidence type="ECO:0000256" key="8">
    <source>
        <dbReference type="SAM" id="MobiDB-lite"/>
    </source>
</evidence>
<feature type="transmembrane region" description="Helical" evidence="7">
    <location>
        <begin position="130"/>
        <end position="152"/>
    </location>
</feature>
<dbReference type="InterPro" id="IPR000515">
    <property type="entry name" value="MetI-like"/>
</dbReference>